<dbReference type="InterPro" id="IPR009057">
    <property type="entry name" value="Homeodomain-like_sf"/>
</dbReference>
<feature type="domain" description="HTH tetR-type" evidence="5">
    <location>
        <begin position="7"/>
        <end position="66"/>
    </location>
</feature>
<dbReference type="STRING" id="67331.SAMN04490357_7004"/>
<dbReference type="PROSITE" id="PS50977">
    <property type="entry name" value="HTH_TETR_2"/>
    <property type="match status" value="1"/>
</dbReference>
<dbReference type="SUPFAM" id="SSF48498">
    <property type="entry name" value="Tetracyclin repressor-like, C-terminal domain"/>
    <property type="match status" value="1"/>
</dbReference>
<dbReference type="EMBL" id="FNTD01000004">
    <property type="protein sequence ID" value="SEE12637.1"/>
    <property type="molecule type" value="Genomic_DNA"/>
</dbReference>
<proteinExistence type="predicted"/>
<dbReference type="InterPro" id="IPR036271">
    <property type="entry name" value="Tet_transcr_reg_TetR-rel_C_sf"/>
</dbReference>
<dbReference type="SUPFAM" id="SSF46689">
    <property type="entry name" value="Homeodomain-like"/>
    <property type="match status" value="1"/>
</dbReference>
<dbReference type="InterPro" id="IPR001647">
    <property type="entry name" value="HTH_TetR"/>
</dbReference>
<evidence type="ECO:0000313" key="6">
    <source>
        <dbReference type="EMBL" id="SEE12637.1"/>
    </source>
</evidence>
<dbReference type="PANTHER" id="PTHR47506">
    <property type="entry name" value="TRANSCRIPTIONAL REGULATORY PROTEIN"/>
    <property type="match status" value="1"/>
</dbReference>
<evidence type="ECO:0000256" key="2">
    <source>
        <dbReference type="ARBA" id="ARBA00023125"/>
    </source>
</evidence>
<gene>
    <name evidence="6" type="ORF">SAMN04490357_7004</name>
</gene>
<name>A0A1H5GA87_9ACTN</name>
<dbReference type="GeneID" id="95516008"/>
<evidence type="ECO:0000259" key="5">
    <source>
        <dbReference type="PROSITE" id="PS50977"/>
    </source>
</evidence>
<keyword evidence="2 4" id="KW-0238">DNA-binding</keyword>
<evidence type="ECO:0000256" key="3">
    <source>
        <dbReference type="ARBA" id="ARBA00023163"/>
    </source>
</evidence>
<dbReference type="PANTHER" id="PTHR47506:SF1">
    <property type="entry name" value="HTH-TYPE TRANSCRIPTIONAL REGULATOR YJDC"/>
    <property type="match status" value="1"/>
</dbReference>
<evidence type="ECO:0000256" key="4">
    <source>
        <dbReference type="PROSITE-ProRule" id="PRU00335"/>
    </source>
</evidence>
<dbReference type="RefSeq" id="WP_074995228.1">
    <property type="nucleotide sequence ID" value="NZ_FNTD01000004.1"/>
</dbReference>
<dbReference type="AlphaFoldDB" id="A0A1H5GA87"/>
<sequence length="190" mass="20601">MATTDKASPRDRLLDAAARLCYRDGVSIGVEALCREAGVSKRSMYQLFGGKDEMLAASLERRVPGYDARLTHPDPQAPPRERILYVFERLEQDSLDAGFHGCPFLAALVELKDPGHPASEVAREAKERLAHAFRTEAERGGARDPELLARQLMLVFDGAGARAGARVERLADGLATATAATLCDAAGLRR</sequence>
<dbReference type="Proteomes" id="UP000182375">
    <property type="component" value="Unassembled WGS sequence"/>
</dbReference>
<evidence type="ECO:0000256" key="1">
    <source>
        <dbReference type="ARBA" id="ARBA00023015"/>
    </source>
</evidence>
<dbReference type="Gene3D" id="1.10.357.10">
    <property type="entry name" value="Tetracycline Repressor, domain 2"/>
    <property type="match status" value="1"/>
</dbReference>
<organism evidence="6 7">
    <name type="scientific">Streptomyces misionensis</name>
    <dbReference type="NCBI Taxonomy" id="67331"/>
    <lineage>
        <taxon>Bacteria</taxon>
        <taxon>Bacillati</taxon>
        <taxon>Actinomycetota</taxon>
        <taxon>Actinomycetes</taxon>
        <taxon>Kitasatosporales</taxon>
        <taxon>Streptomycetaceae</taxon>
        <taxon>Streptomyces</taxon>
    </lineage>
</organism>
<dbReference type="PRINTS" id="PR00455">
    <property type="entry name" value="HTHTETR"/>
</dbReference>
<protein>
    <submittedName>
        <fullName evidence="6">DNA-binding transcriptional regulator, AcrR family</fullName>
    </submittedName>
</protein>
<evidence type="ECO:0000313" key="7">
    <source>
        <dbReference type="Proteomes" id="UP000182375"/>
    </source>
</evidence>
<keyword evidence="1" id="KW-0805">Transcription regulation</keyword>
<dbReference type="Pfam" id="PF00440">
    <property type="entry name" value="TetR_N"/>
    <property type="match status" value="1"/>
</dbReference>
<dbReference type="GO" id="GO:0003677">
    <property type="term" value="F:DNA binding"/>
    <property type="evidence" value="ECO:0007669"/>
    <property type="project" value="UniProtKB-UniRule"/>
</dbReference>
<reference evidence="6 7" key="1">
    <citation type="submission" date="2016-10" db="EMBL/GenBank/DDBJ databases">
        <authorList>
            <person name="de Groot N.N."/>
        </authorList>
    </citation>
    <scope>NUCLEOTIDE SEQUENCE [LARGE SCALE GENOMIC DNA]</scope>
    <source>
        <strain evidence="6 7">DSM 40306</strain>
    </source>
</reference>
<feature type="DNA-binding region" description="H-T-H motif" evidence="4">
    <location>
        <begin position="29"/>
        <end position="48"/>
    </location>
</feature>
<accession>A0A1H5GA87</accession>
<keyword evidence="3" id="KW-0804">Transcription</keyword>